<comment type="caution">
    <text evidence="5">The sequence shown here is derived from an EMBL/GenBank/DDBJ whole genome shotgun (WGS) entry which is preliminary data.</text>
</comment>
<evidence type="ECO:0000256" key="2">
    <source>
        <dbReference type="ARBA" id="ARBA00022679"/>
    </source>
</evidence>
<proteinExistence type="predicted"/>
<dbReference type="InterPro" id="IPR002123">
    <property type="entry name" value="Plipid/glycerol_acylTrfase"/>
</dbReference>
<dbReference type="PANTHER" id="PTHR10434">
    <property type="entry name" value="1-ACYL-SN-GLYCEROL-3-PHOSPHATE ACYLTRANSFERASE"/>
    <property type="match status" value="1"/>
</dbReference>
<dbReference type="SMART" id="SM00563">
    <property type="entry name" value="PlsC"/>
    <property type="match status" value="1"/>
</dbReference>
<evidence type="ECO:0000259" key="4">
    <source>
        <dbReference type="SMART" id="SM00563"/>
    </source>
</evidence>
<comment type="pathway">
    <text evidence="1">Lipid metabolism.</text>
</comment>
<reference evidence="5 6" key="1">
    <citation type="submission" date="2019-02" db="EMBL/GenBank/DDBJ databases">
        <title>Prokaryotic population dynamics and viral predation in marine succession experiment using metagenomics: the confinement effect.</title>
        <authorList>
            <person name="Haro-Moreno J.M."/>
            <person name="Rodriguez-Valera F."/>
            <person name="Lopez-Perez M."/>
        </authorList>
    </citation>
    <scope>NUCLEOTIDE SEQUENCE [LARGE SCALE GENOMIC DNA]</scope>
    <source>
        <strain evidence="5">MED-G170</strain>
    </source>
</reference>
<gene>
    <name evidence="5" type="ORF">EVB03_08525</name>
</gene>
<name>A0A520MDG0_9GAMM</name>
<keyword evidence="2 5" id="KW-0808">Transferase</keyword>
<evidence type="ECO:0000256" key="3">
    <source>
        <dbReference type="ARBA" id="ARBA00023315"/>
    </source>
</evidence>
<dbReference type="EMBL" id="SHBP01000015">
    <property type="protein sequence ID" value="RZO19234.1"/>
    <property type="molecule type" value="Genomic_DNA"/>
</dbReference>
<dbReference type="AlphaFoldDB" id="A0A520MDG0"/>
<dbReference type="GO" id="GO:0003841">
    <property type="term" value="F:1-acylglycerol-3-phosphate O-acyltransferase activity"/>
    <property type="evidence" value="ECO:0007669"/>
    <property type="project" value="TreeGrafter"/>
</dbReference>
<evidence type="ECO:0000313" key="5">
    <source>
        <dbReference type="EMBL" id="RZO19234.1"/>
    </source>
</evidence>
<protein>
    <submittedName>
        <fullName evidence="5">Acyltransferase</fullName>
    </submittedName>
</protein>
<feature type="domain" description="Phospholipid/glycerol acyltransferase" evidence="4">
    <location>
        <begin position="42"/>
        <end position="154"/>
    </location>
</feature>
<evidence type="ECO:0000256" key="1">
    <source>
        <dbReference type="ARBA" id="ARBA00005189"/>
    </source>
</evidence>
<dbReference type="SUPFAM" id="SSF69593">
    <property type="entry name" value="Glycerol-3-phosphate (1)-acyltransferase"/>
    <property type="match status" value="1"/>
</dbReference>
<accession>A0A520MDG0</accession>
<dbReference type="CDD" id="cd07988">
    <property type="entry name" value="LPLAT_ABO13168-like"/>
    <property type="match status" value="1"/>
</dbReference>
<dbReference type="Pfam" id="PF01553">
    <property type="entry name" value="Acyltransferase"/>
    <property type="match status" value="1"/>
</dbReference>
<evidence type="ECO:0000313" key="6">
    <source>
        <dbReference type="Proteomes" id="UP000315889"/>
    </source>
</evidence>
<sequence length="194" mass="21878">MKYTLFSTPILSPILRIISRGILKVIRWRVSGSLPEDQKKYVLIVAPHTSNWDFILFVLAVSVLRLKPSVLIKSTLFVGPLGWFLRYCGAIPVNRKQASSLVNYIAGIYQEREEFVLIITPEGTRSPNANWKRGFHYVATTAEVPILVVYVDSVTRTIGIEGLMEPTGDVDTDLRELKTFFDTKSGLKPENYAS</sequence>
<organism evidence="5 6">
    <name type="scientific">SAR92 clade bacterium</name>
    <dbReference type="NCBI Taxonomy" id="2315479"/>
    <lineage>
        <taxon>Bacteria</taxon>
        <taxon>Pseudomonadati</taxon>
        <taxon>Pseudomonadota</taxon>
        <taxon>Gammaproteobacteria</taxon>
        <taxon>Cellvibrionales</taxon>
        <taxon>Porticoccaceae</taxon>
        <taxon>SAR92 clade</taxon>
    </lineage>
</organism>
<dbReference type="GO" id="GO:0006654">
    <property type="term" value="P:phosphatidic acid biosynthetic process"/>
    <property type="evidence" value="ECO:0007669"/>
    <property type="project" value="TreeGrafter"/>
</dbReference>
<dbReference type="Proteomes" id="UP000315889">
    <property type="component" value="Unassembled WGS sequence"/>
</dbReference>
<dbReference type="PANTHER" id="PTHR10434:SF9">
    <property type="entry name" value="PHOSPHOLIPID_GLYCEROL ACYLTRANSFERASE DOMAIN-CONTAINING PROTEIN"/>
    <property type="match status" value="1"/>
</dbReference>
<keyword evidence="3 5" id="KW-0012">Acyltransferase</keyword>